<dbReference type="InterPro" id="IPR028082">
    <property type="entry name" value="Peripla_BP_I"/>
</dbReference>
<keyword evidence="6" id="KW-1185">Reference proteome</keyword>
<dbReference type="CDD" id="cd01392">
    <property type="entry name" value="HTH_LacI"/>
    <property type="match status" value="1"/>
</dbReference>
<comment type="caution">
    <text evidence="5">The sequence shown here is derived from an EMBL/GenBank/DDBJ whole genome shotgun (WGS) entry which is preliminary data.</text>
</comment>
<dbReference type="RefSeq" id="WP_068823846.1">
    <property type="nucleotide sequence ID" value="NZ_LWHJ01000032.1"/>
</dbReference>
<feature type="domain" description="HTH lacI-type" evidence="4">
    <location>
        <begin position="5"/>
        <end position="59"/>
    </location>
</feature>
<dbReference type="AlphaFoldDB" id="A0A179DAT2"/>
<sequence>MKHFITIKDIAKELDISVSTVSRALRDTYDVNKETREKVLEMAIKLKYKPNFNATGLAKGSSHNIAVILPFITNYYFSTVITGIQEVAYQSGYNIVLYVTNDSPEREIDIISNLPITSLDGLLVSIASNSDYFDHFVEVMANEIPIVFFDRVANNLETSKVLQDDYNGAFEGVEHLIENGYKKIAHIAGPDTLTFTQNRLRGYLDALHKHQLSTKEEWIVHSGFSQEDGKKDAELLMSLADRPDSIFAANDRKAIGAILYLKSKGIKVGEEMGVVGFTNDPSSEIISPALTTIAEPAFEIGKKSCELLLKHIERKNFHPQEIVFPGKLIVRESSSKTI</sequence>
<dbReference type="InterPro" id="IPR000843">
    <property type="entry name" value="HTH_LacI"/>
</dbReference>
<dbReference type="PROSITE" id="PS50932">
    <property type="entry name" value="HTH_LACI_2"/>
    <property type="match status" value="1"/>
</dbReference>
<name>A0A179DAT2_9SPHI</name>
<dbReference type="PANTHER" id="PTHR30146">
    <property type="entry name" value="LACI-RELATED TRANSCRIPTIONAL REPRESSOR"/>
    <property type="match status" value="1"/>
</dbReference>
<dbReference type="CDD" id="cd06267">
    <property type="entry name" value="PBP1_LacI_sugar_binding-like"/>
    <property type="match status" value="1"/>
</dbReference>
<dbReference type="EMBL" id="LWHJ01000032">
    <property type="protein sequence ID" value="OAQ38024.1"/>
    <property type="molecule type" value="Genomic_DNA"/>
</dbReference>
<gene>
    <name evidence="5" type="ORF">A5893_16810</name>
</gene>
<dbReference type="Gene3D" id="3.40.50.2300">
    <property type="match status" value="2"/>
</dbReference>
<dbReference type="SMART" id="SM00354">
    <property type="entry name" value="HTH_LACI"/>
    <property type="match status" value="1"/>
</dbReference>
<evidence type="ECO:0000256" key="3">
    <source>
        <dbReference type="ARBA" id="ARBA00023163"/>
    </source>
</evidence>
<dbReference type="Proteomes" id="UP000078459">
    <property type="component" value="Unassembled WGS sequence"/>
</dbReference>
<evidence type="ECO:0000259" key="4">
    <source>
        <dbReference type="PROSITE" id="PS50932"/>
    </source>
</evidence>
<keyword evidence="3" id="KW-0804">Transcription</keyword>
<evidence type="ECO:0000256" key="2">
    <source>
        <dbReference type="ARBA" id="ARBA00023125"/>
    </source>
</evidence>
<organism evidence="5 6">
    <name type="scientific">Pedobacter psychrophilus</name>
    <dbReference type="NCBI Taxonomy" id="1826909"/>
    <lineage>
        <taxon>Bacteria</taxon>
        <taxon>Pseudomonadati</taxon>
        <taxon>Bacteroidota</taxon>
        <taxon>Sphingobacteriia</taxon>
        <taxon>Sphingobacteriales</taxon>
        <taxon>Sphingobacteriaceae</taxon>
        <taxon>Pedobacter</taxon>
    </lineage>
</organism>
<dbReference type="SUPFAM" id="SSF53822">
    <property type="entry name" value="Periplasmic binding protein-like I"/>
    <property type="match status" value="1"/>
</dbReference>
<protein>
    <submittedName>
        <fullName evidence="5">LacI family transcriptional regulator</fullName>
    </submittedName>
</protein>
<keyword evidence="2" id="KW-0238">DNA-binding</keyword>
<dbReference type="STRING" id="1826909.A5893_16810"/>
<dbReference type="GO" id="GO:0000976">
    <property type="term" value="F:transcription cis-regulatory region binding"/>
    <property type="evidence" value="ECO:0007669"/>
    <property type="project" value="TreeGrafter"/>
</dbReference>
<dbReference type="PANTHER" id="PTHR30146:SF109">
    <property type="entry name" value="HTH-TYPE TRANSCRIPTIONAL REGULATOR GALS"/>
    <property type="match status" value="1"/>
</dbReference>
<dbReference type="GO" id="GO:0003700">
    <property type="term" value="F:DNA-binding transcription factor activity"/>
    <property type="evidence" value="ECO:0007669"/>
    <property type="project" value="TreeGrafter"/>
</dbReference>
<proteinExistence type="predicted"/>
<dbReference type="InterPro" id="IPR010982">
    <property type="entry name" value="Lambda_DNA-bd_dom_sf"/>
</dbReference>
<reference evidence="5 6" key="1">
    <citation type="submission" date="2016-04" db="EMBL/GenBank/DDBJ databases">
        <authorList>
            <person name="Evans L.H."/>
            <person name="Alamgir A."/>
            <person name="Owens N."/>
            <person name="Weber N.D."/>
            <person name="Virtaneva K."/>
            <person name="Barbian K."/>
            <person name="Babar A."/>
            <person name="Rosenke K."/>
        </authorList>
    </citation>
    <scope>NUCLEOTIDE SEQUENCE [LARGE SCALE GENOMIC DNA]</scope>
    <source>
        <strain evidence="5 6">CCM 8644</strain>
    </source>
</reference>
<dbReference type="InterPro" id="IPR046335">
    <property type="entry name" value="LacI/GalR-like_sensor"/>
</dbReference>
<dbReference type="Pfam" id="PF13377">
    <property type="entry name" value="Peripla_BP_3"/>
    <property type="match status" value="1"/>
</dbReference>
<evidence type="ECO:0000313" key="5">
    <source>
        <dbReference type="EMBL" id="OAQ38024.1"/>
    </source>
</evidence>
<reference evidence="5 6" key="2">
    <citation type="submission" date="2016-06" db="EMBL/GenBank/DDBJ databases">
        <title>Pedobacter psychrophilus sp. nov., isolated from Antarctic fragmentary rock.</title>
        <authorList>
            <person name="Svec P."/>
        </authorList>
    </citation>
    <scope>NUCLEOTIDE SEQUENCE [LARGE SCALE GENOMIC DNA]</scope>
    <source>
        <strain evidence="5 6">CCM 8644</strain>
    </source>
</reference>
<evidence type="ECO:0000256" key="1">
    <source>
        <dbReference type="ARBA" id="ARBA00023015"/>
    </source>
</evidence>
<dbReference type="Gene3D" id="1.10.260.40">
    <property type="entry name" value="lambda repressor-like DNA-binding domains"/>
    <property type="match status" value="1"/>
</dbReference>
<keyword evidence="1" id="KW-0805">Transcription regulation</keyword>
<accession>A0A179DAT2</accession>
<dbReference type="OrthoDB" id="9803256at2"/>
<evidence type="ECO:0000313" key="6">
    <source>
        <dbReference type="Proteomes" id="UP000078459"/>
    </source>
</evidence>
<dbReference type="Pfam" id="PF00356">
    <property type="entry name" value="LacI"/>
    <property type="match status" value="1"/>
</dbReference>
<dbReference type="SUPFAM" id="SSF47413">
    <property type="entry name" value="lambda repressor-like DNA-binding domains"/>
    <property type="match status" value="1"/>
</dbReference>